<evidence type="ECO:0000256" key="3">
    <source>
        <dbReference type="ARBA" id="ARBA00022691"/>
    </source>
</evidence>
<evidence type="ECO:0000256" key="5">
    <source>
        <dbReference type="RuleBase" id="RU000416"/>
    </source>
</evidence>
<dbReference type="SUPFAM" id="SSF53335">
    <property type="entry name" value="S-adenosyl-L-methionine-dependent methyltransferases"/>
    <property type="match status" value="1"/>
</dbReference>
<dbReference type="Proteomes" id="UP001209540">
    <property type="component" value="Unassembled WGS sequence"/>
</dbReference>
<dbReference type="Pfam" id="PF00145">
    <property type="entry name" value="DNA_methylase"/>
    <property type="match status" value="1"/>
</dbReference>
<dbReference type="Gene3D" id="3.90.120.10">
    <property type="entry name" value="DNA Methylase, subunit A, domain 2"/>
    <property type="match status" value="1"/>
</dbReference>
<keyword evidence="3 4" id="KW-0949">S-adenosyl-L-methionine</keyword>
<keyword evidence="1 4" id="KW-0489">Methyltransferase</keyword>
<comment type="similarity">
    <text evidence="4 5">Belongs to the class I-like SAM-binding methyltransferase superfamily. C5-methyltransferase family.</text>
</comment>
<organism evidence="6 7">
    <name type="scientific">Phascolomyces articulosus</name>
    <dbReference type="NCBI Taxonomy" id="60185"/>
    <lineage>
        <taxon>Eukaryota</taxon>
        <taxon>Fungi</taxon>
        <taxon>Fungi incertae sedis</taxon>
        <taxon>Mucoromycota</taxon>
        <taxon>Mucoromycotina</taxon>
        <taxon>Mucoromycetes</taxon>
        <taxon>Mucorales</taxon>
        <taxon>Lichtheimiaceae</taxon>
        <taxon>Phascolomyces</taxon>
    </lineage>
</organism>
<dbReference type="InterPro" id="IPR029063">
    <property type="entry name" value="SAM-dependent_MTases_sf"/>
</dbReference>
<protein>
    <submittedName>
        <fullName evidence="6">S-adenosyl-L-methionine-dependent methyltransferase</fullName>
    </submittedName>
</protein>
<dbReference type="AlphaFoldDB" id="A0AAD5JY18"/>
<dbReference type="PANTHER" id="PTHR46098:SF1">
    <property type="entry name" value="TRNA (CYTOSINE(38)-C(5))-METHYLTRANSFERASE"/>
    <property type="match status" value="1"/>
</dbReference>
<dbReference type="InterPro" id="IPR050750">
    <property type="entry name" value="C5-MTase"/>
</dbReference>
<dbReference type="PANTHER" id="PTHR46098">
    <property type="entry name" value="TRNA (CYTOSINE(38)-C(5))-METHYLTRANSFERASE"/>
    <property type="match status" value="1"/>
</dbReference>
<dbReference type="GO" id="GO:0032259">
    <property type="term" value="P:methylation"/>
    <property type="evidence" value="ECO:0007669"/>
    <property type="project" value="UniProtKB-KW"/>
</dbReference>
<keyword evidence="7" id="KW-1185">Reference proteome</keyword>
<accession>A0AAD5JY18</accession>
<dbReference type="PROSITE" id="PS51679">
    <property type="entry name" value="SAM_MT_C5"/>
    <property type="match status" value="1"/>
</dbReference>
<keyword evidence="2 4" id="KW-0808">Transferase</keyword>
<dbReference type="GO" id="GO:0005634">
    <property type="term" value="C:nucleus"/>
    <property type="evidence" value="ECO:0007669"/>
    <property type="project" value="TreeGrafter"/>
</dbReference>
<evidence type="ECO:0000256" key="1">
    <source>
        <dbReference type="ARBA" id="ARBA00022603"/>
    </source>
</evidence>
<gene>
    <name evidence="6" type="ORF">BDA99DRAFT_439931</name>
</gene>
<feature type="active site" evidence="4">
    <location>
        <position position="79"/>
    </location>
</feature>
<dbReference type="NCBIfam" id="TIGR00675">
    <property type="entry name" value="dcm"/>
    <property type="match status" value="1"/>
</dbReference>
<evidence type="ECO:0000313" key="7">
    <source>
        <dbReference type="Proteomes" id="UP001209540"/>
    </source>
</evidence>
<evidence type="ECO:0000256" key="2">
    <source>
        <dbReference type="ARBA" id="ARBA00022679"/>
    </source>
</evidence>
<dbReference type="PRINTS" id="PR00105">
    <property type="entry name" value="C5METTRFRASE"/>
</dbReference>
<dbReference type="InterPro" id="IPR001525">
    <property type="entry name" value="C5_MeTfrase"/>
</dbReference>
<reference evidence="6" key="2">
    <citation type="submission" date="2023-02" db="EMBL/GenBank/DDBJ databases">
        <authorList>
            <consortium name="DOE Joint Genome Institute"/>
            <person name="Mondo S.J."/>
            <person name="Chang Y."/>
            <person name="Wang Y."/>
            <person name="Ahrendt S."/>
            <person name="Andreopoulos W."/>
            <person name="Barry K."/>
            <person name="Beard J."/>
            <person name="Benny G.L."/>
            <person name="Blankenship S."/>
            <person name="Bonito G."/>
            <person name="Cuomo C."/>
            <person name="Desiro A."/>
            <person name="Gervers K.A."/>
            <person name="Hundley H."/>
            <person name="Kuo A."/>
            <person name="LaButti K."/>
            <person name="Lang B.F."/>
            <person name="Lipzen A."/>
            <person name="O'Donnell K."/>
            <person name="Pangilinan J."/>
            <person name="Reynolds N."/>
            <person name="Sandor L."/>
            <person name="Smith M.W."/>
            <person name="Tsang A."/>
            <person name="Grigoriev I.V."/>
            <person name="Stajich J.E."/>
            <person name="Spatafora J.W."/>
        </authorList>
    </citation>
    <scope>NUCLEOTIDE SEQUENCE</scope>
    <source>
        <strain evidence="6">RSA 2281</strain>
    </source>
</reference>
<name>A0AAD5JY18_9FUNG</name>
<dbReference type="Gene3D" id="3.40.50.150">
    <property type="entry name" value="Vaccinia Virus protein VP39"/>
    <property type="match status" value="1"/>
</dbReference>
<comment type="caution">
    <text evidence="6">The sequence shown here is derived from an EMBL/GenBank/DDBJ whole genome shotgun (WGS) entry which is preliminary data.</text>
</comment>
<evidence type="ECO:0000313" key="6">
    <source>
        <dbReference type="EMBL" id="KAI9259669.1"/>
    </source>
</evidence>
<reference evidence="6" key="1">
    <citation type="journal article" date="2022" name="IScience">
        <title>Evolution of zygomycete secretomes and the origins of terrestrial fungal ecologies.</title>
        <authorList>
            <person name="Chang Y."/>
            <person name="Wang Y."/>
            <person name="Mondo S."/>
            <person name="Ahrendt S."/>
            <person name="Andreopoulos W."/>
            <person name="Barry K."/>
            <person name="Beard J."/>
            <person name="Benny G.L."/>
            <person name="Blankenship S."/>
            <person name="Bonito G."/>
            <person name="Cuomo C."/>
            <person name="Desiro A."/>
            <person name="Gervers K.A."/>
            <person name="Hundley H."/>
            <person name="Kuo A."/>
            <person name="LaButti K."/>
            <person name="Lang B.F."/>
            <person name="Lipzen A."/>
            <person name="O'Donnell K."/>
            <person name="Pangilinan J."/>
            <person name="Reynolds N."/>
            <person name="Sandor L."/>
            <person name="Smith M.E."/>
            <person name="Tsang A."/>
            <person name="Grigoriev I.V."/>
            <person name="Stajich J.E."/>
            <person name="Spatafora J.W."/>
        </authorList>
    </citation>
    <scope>NUCLEOTIDE SEQUENCE</scope>
    <source>
        <strain evidence="6">RSA 2281</strain>
    </source>
</reference>
<dbReference type="GO" id="GO:0008168">
    <property type="term" value="F:methyltransferase activity"/>
    <property type="evidence" value="ECO:0007669"/>
    <property type="project" value="UniProtKB-KW"/>
</dbReference>
<proteinExistence type="inferred from homology"/>
<dbReference type="EMBL" id="JAIXMP010000017">
    <property type="protein sequence ID" value="KAI9259669.1"/>
    <property type="molecule type" value="Genomic_DNA"/>
</dbReference>
<evidence type="ECO:0000256" key="4">
    <source>
        <dbReference type="PROSITE-ProRule" id="PRU01016"/>
    </source>
</evidence>
<sequence length="368" mass="42574">MSDPIRCLEFFSGIGGLHYALNIAEIPATVVCAFDVNMIANQVYEYNFGHAPSNKTIERLTPKDIEKFKADCWLLSPPCQPYTQGGNMKDIDDPRAQALVHLIDLLPKLDKPPTYLFLENVKNFEESQSRAKLVQMLDEMNYQVKECLLSPIQFGIPNHRLRYYMMARRRSSIDSSSVQQQETEQEESSVIQGEIHTKWPFTGEYQFEVPELCQFIENAANEDLQYRVPEKDIIKRHKFRFDIVRPSDNRTSCVTKAYGSHHLQTSGSLIQTQYLDVKHDWSDPKSLLELGLRFLSPKEISRLHAFPVPEYQLQSNDSCLTKPRLFNPPHCLPHLNFPDSVTLMQRYRLLGNSLNCWVVAELLRCELF</sequence>